<feature type="chain" id="PRO_5035801179" description="Laccase" evidence="6">
    <location>
        <begin position="19"/>
        <end position="668"/>
    </location>
</feature>
<evidence type="ECO:0000256" key="2">
    <source>
        <dbReference type="ARBA" id="ARBA00022723"/>
    </source>
</evidence>
<evidence type="ECO:0000259" key="7">
    <source>
        <dbReference type="Pfam" id="PF00394"/>
    </source>
</evidence>
<protein>
    <recommendedName>
        <fullName evidence="12">Laccase</fullName>
    </recommendedName>
</protein>
<dbReference type="PROSITE" id="PS00080">
    <property type="entry name" value="MULTICOPPER_OXIDASE2"/>
    <property type="match status" value="1"/>
</dbReference>
<dbReference type="Gene3D" id="2.60.40.420">
    <property type="entry name" value="Cupredoxins - blue copper proteins"/>
    <property type="match status" value="3"/>
</dbReference>
<dbReference type="Pfam" id="PF07732">
    <property type="entry name" value="Cu-oxidase_3"/>
    <property type="match status" value="1"/>
</dbReference>
<keyword evidence="2" id="KW-0479">Metal-binding</keyword>
<dbReference type="InterPro" id="IPR045087">
    <property type="entry name" value="Cu-oxidase_fam"/>
</dbReference>
<dbReference type="FunFam" id="2.60.40.420:FF:000045">
    <property type="entry name" value="Laccase 2"/>
    <property type="match status" value="1"/>
</dbReference>
<feature type="signal peptide" evidence="6">
    <location>
        <begin position="1"/>
        <end position="18"/>
    </location>
</feature>
<sequence>MRLLHALCLLNCVVGSLATCSMEDDTCEFWLVIEHRLTMMDYKTAVYPAKGLLYKCDVLNTSQAQPVDPSGVITADGWESSRLVITANGTMPGPSIEVFEGQTVIVHVKNLLTGMTTSIHWHGLHQTDTPWMDGVAFITQCPILPGQTFTYKFKAYPKGTFWYHAHVGSQITMGLLGALIIREKVKTSMEEFIMLLQDWNHDMDGDLMHLKMVYGNYQNRQRIPPSTSIEGARFSMFPFQSGLVNGKGRVYYPNGSHNEAPLTVYTVKSMTSYRFRVIGASSLHPFRVSIDEHAIKLLASDGYELQPVVVESFIINSGERYDFEIVTNQTEKNYWIRAQTLEVNVSNHIALAILRYQGAPDEDPTTERRNCTDLDRCLVVNCPFSYYPEDTFTDCKPVGTILAAESSNVPGTSRQQLEDVEEIFLNFAFPGTTWTPGSVNGRTFQHNKVYQMILVNMGDGRGWAHPVHMHGHSFYVLKQGYPQYNRTTGKVINDNTDIDCGGNRNGTESFCNAARWANASWGGNNVPGLHLESPPRKDTIMVPTGGYVVLRIRADNPGLWIIHCHVELHMMDGMALLLNESFSNQPPPPTGFPRCGSFNFDKHQETHKHEGENNTYTEFSYWLTTGCLLAVVVILLIIIILLCCRFRTNHKGKLNINNEYHNHACNDK</sequence>
<dbReference type="GO" id="GO:0006826">
    <property type="term" value="P:iron ion transport"/>
    <property type="evidence" value="ECO:0007669"/>
    <property type="project" value="TreeGrafter"/>
</dbReference>
<dbReference type="GO" id="GO:0005507">
    <property type="term" value="F:copper ion binding"/>
    <property type="evidence" value="ECO:0007669"/>
    <property type="project" value="InterPro"/>
</dbReference>
<feature type="domain" description="Plastocyanin-like" evidence="8">
    <location>
        <begin position="438"/>
        <end position="580"/>
    </location>
</feature>
<dbReference type="CDD" id="cd13858">
    <property type="entry name" value="CuRO_1_tcLCC2_insect_like"/>
    <property type="match status" value="1"/>
</dbReference>
<dbReference type="PANTHER" id="PTHR11709:SF394">
    <property type="entry name" value="FI03373P-RELATED"/>
    <property type="match status" value="1"/>
</dbReference>
<evidence type="ECO:0000256" key="4">
    <source>
        <dbReference type="ARBA" id="ARBA00023008"/>
    </source>
</evidence>
<keyword evidence="6" id="KW-0732">Signal</keyword>
<comment type="caution">
    <text evidence="10">The sequence shown here is derived from an EMBL/GenBank/DDBJ whole genome shotgun (WGS) entry which is preliminary data.</text>
</comment>
<feature type="transmembrane region" description="Helical" evidence="5">
    <location>
        <begin position="619"/>
        <end position="644"/>
    </location>
</feature>
<dbReference type="SUPFAM" id="SSF49503">
    <property type="entry name" value="Cupredoxins"/>
    <property type="match status" value="3"/>
</dbReference>
<dbReference type="PANTHER" id="PTHR11709">
    <property type="entry name" value="MULTI-COPPER OXIDASE"/>
    <property type="match status" value="1"/>
</dbReference>
<dbReference type="InterPro" id="IPR001117">
    <property type="entry name" value="Cu-oxidase_2nd"/>
</dbReference>
<feature type="domain" description="Plastocyanin-like" evidence="9">
    <location>
        <begin position="81"/>
        <end position="184"/>
    </location>
</feature>
<dbReference type="AlphaFoldDB" id="A0A8S4A352"/>
<keyword evidence="5" id="KW-0472">Membrane</keyword>
<evidence type="ECO:0000313" key="10">
    <source>
        <dbReference type="EMBL" id="CAG5132851.1"/>
    </source>
</evidence>
<accession>A0A8S4A352</accession>
<dbReference type="OrthoDB" id="2121828at2759"/>
<feature type="domain" description="Plastocyanin-like" evidence="7">
    <location>
        <begin position="191"/>
        <end position="359"/>
    </location>
</feature>
<dbReference type="EMBL" id="CAJHNH020005691">
    <property type="protein sequence ID" value="CAG5132851.1"/>
    <property type="molecule type" value="Genomic_DNA"/>
</dbReference>
<dbReference type="InterPro" id="IPR033138">
    <property type="entry name" value="Cu_oxidase_CS"/>
</dbReference>
<dbReference type="GO" id="GO:0005886">
    <property type="term" value="C:plasma membrane"/>
    <property type="evidence" value="ECO:0007669"/>
    <property type="project" value="TreeGrafter"/>
</dbReference>
<dbReference type="CDD" id="cd13905">
    <property type="entry name" value="CuRO_3_tcLLC2_insect_like"/>
    <property type="match status" value="1"/>
</dbReference>
<dbReference type="Pfam" id="PF00394">
    <property type="entry name" value="Cu-oxidase"/>
    <property type="match status" value="1"/>
</dbReference>
<evidence type="ECO:0000259" key="9">
    <source>
        <dbReference type="Pfam" id="PF07732"/>
    </source>
</evidence>
<evidence type="ECO:0000256" key="1">
    <source>
        <dbReference type="ARBA" id="ARBA00010609"/>
    </source>
</evidence>
<keyword evidence="5" id="KW-1133">Transmembrane helix</keyword>
<dbReference type="InterPro" id="IPR011706">
    <property type="entry name" value="Cu-oxidase_C"/>
</dbReference>
<dbReference type="PROSITE" id="PS00079">
    <property type="entry name" value="MULTICOPPER_OXIDASE1"/>
    <property type="match status" value="1"/>
</dbReference>
<name>A0A8S4A352_9EUPU</name>
<evidence type="ECO:0000259" key="8">
    <source>
        <dbReference type="Pfam" id="PF07731"/>
    </source>
</evidence>
<dbReference type="InterPro" id="IPR011707">
    <property type="entry name" value="Cu-oxidase-like_N"/>
</dbReference>
<reference evidence="10" key="1">
    <citation type="submission" date="2021-04" db="EMBL/GenBank/DDBJ databases">
        <authorList>
            <consortium name="Molecular Ecology Group"/>
        </authorList>
    </citation>
    <scope>NUCLEOTIDE SEQUENCE</scope>
</reference>
<keyword evidence="3" id="KW-0560">Oxidoreductase</keyword>
<dbReference type="InterPro" id="IPR002355">
    <property type="entry name" value="Cu_oxidase_Cu_BS"/>
</dbReference>
<keyword evidence="11" id="KW-1185">Reference proteome</keyword>
<dbReference type="GO" id="GO:0016491">
    <property type="term" value="F:oxidoreductase activity"/>
    <property type="evidence" value="ECO:0007669"/>
    <property type="project" value="UniProtKB-KW"/>
</dbReference>
<dbReference type="Pfam" id="PF07731">
    <property type="entry name" value="Cu-oxidase_2"/>
    <property type="match status" value="1"/>
</dbReference>
<dbReference type="InterPro" id="IPR008972">
    <property type="entry name" value="Cupredoxin"/>
</dbReference>
<gene>
    <name evidence="10" type="ORF">CUNI_LOCUS18409</name>
</gene>
<evidence type="ECO:0000313" key="11">
    <source>
        <dbReference type="Proteomes" id="UP000678393"/>
    </source>
</evidence>
<evidence type="ECO:0000256" key="6">
    <source>
        <dbReference type="SAM" id="SignalP"/>
    </source>
</evidence>
<dbReference type="Proteomes" id="UP000678393">
    <property type="component" value="Unassembled WGS sequence"/>
</dbReference>
<keyword evidence="5" id="KW-0812">Transmembrane</keyword>
<proteinExistence type="inferred from homology"/>
<dbReference type="CDD" id="cd13884">
    <property type="entry name" value="CuRO_2_tcLCC_insect_like"/>
    <property type="match status" value="1"/>
</dbReference>
<keyword evidence="4" id="KW-0186">Copper</keyword>
<evidence type="ECO:0000256" key="5">
    <source>
        <dbReference type="SAM" id="Phobius"/>
    </source>
</evidence>
<evidence type="ECO:0000256" key="3">
    <source>
        <dbReference type="ARBA" id="ARBA00023002"/>
    </source>
</evidence>
<comment type="similarity">
    <text evidence="1">Belongs to the multicopper oxidase family.</text>
</comment>
<organism evidence="10 11">
    <name type="scientific">Candidula unifasciata</name>
    <dbReference type="NCBI Taxonomy" id="100452"/>
    <lineage>
        <taxon>Eukaryota</taxon>
        <taxon>Metazoa</taxon>
        <taxon>Spiralia</taxon>
        <taxon>Lophotrochozoa</taxon>
        <taxon>Mollusca</taxon>
        <taxon>Gastropoda</taxon>
        <taxon>Heterobranchia</taxon>
        <taxon>Euthyneura</taxon>
        <taxon>Panpulmonata</taxon>
        <taxon>Eupulmonata</taxon>
        <taxon>Stylommatophora</taxon>
        <taxon>Helicina</taxon>
        <taxon>Helicoidea</taxon>
        <taxon>Geomitridae</taxon>
        <taxon>Candidula</taxon>
    </lineage>
</organism>
<evidence type="ECO:0008006" key="12">
    <source>
        <dbReference type="Google" id="ProtNLM"/>
    </source>
</evidence>